<gene>
    <name evidence="3" type="ORF">CGC59_09700</name>
</gene>
<evidence type="ECO:0000259" key="2">
    <source>
        <dbReference type="Pfam" id="PF03417"/>
    </source>
</evidence>
<keyword evidence="3" id="KW-0808">Transferase</keyword>
<name>A0A250F464_CAPSP</name>
<keyword evidence="1" id="KW-0802">TPR repeat</keyword>
<dbReference type="InterPro" id="IPR047803">
    <property type="entry name" value="DCD1A/B-like"/>
</dbReference>
<evidence type="ECO:0000256" key="1">
    <source>
        <dbReference type="PROSITE-ProRule" id="PRU00339"/>
    </source>
</evidence>
<dbReference type="InterPro" id="IPR005079">
    <property type="entry name" value="Peptidase_C45_hydrolase"/>
</dbReference>
<dbReference type="PANTHER" id="PTHR35190:SF2">
    <property type="entry name" value="PROTEIN DCD1B"/>
    <property type="match status" value="1"/>
</dbReference>
<organism evidence="3 4">
    <name type="scientific">Capnocytophaga sputigena</name>
    <dbReference type="NCBI Taxonomy" id="1019"/>
    <lineage>
        <taxon>Bacteria</taxon>
        <taxon>Pseudomonadati</taxon>
        <taxon>Bacteroidota</taxon>
        <taxon>Flavobacteriia</taxon>
        <taxon>Flavobacteriales</taxon>
        <taxon>Flavobacteriaceae</taxon>
        <taxon>Capnocytophaga</taxon>
    </lineage>
</organism>
<feature type="repeat" description="TPR" evidence="1">
    <location>
        <begin position="502"/>
        <end position="535"/>
    </location>
</feature>
<dbReference type="InterPro" id="IPR047794">
    <property type="entry name" value="C45_proenzyme-like"/>
</dbReference>
<dbReference type="PANTHER" id="PTHR35190">
    <property type="entry name" value="PROTEIN DCD1B"/>
    <property type="match status" value="1"/>
</dbReference>
<dbReference type="InterPro" id="IPR011990">
    <property type="entry name" value="TPR-like_helical_dom_sf"/>
</dbReference>
<dbReference type="AlphaFoldDB" id="A0A250F464"/>
<evidence type="ECO:0000313" key="3">
    <source>
        <dbReference type="EMBL" id="ATA79933.1"/>
    </source>
</evidence>
<dbReference type="RefSeq" id="WP_095901775.1">
    <property type="nucleotide sequence ID" value="NZ_CP022383.1"/>
</dbReference>
<reference evidence="4" key="1">
    <citation type="submission" date="2017-06" db="EMBL/GenBank/DDBJ databases">
        <title>Capnocytophaga spp. assemblies.</title>
        <authorList>
            <person name="Gulvik C.A."/>
        </authorList>
    </citation>
    <scope>NUCLEOTIDE SEQUENCE [LARGE SCALE GENOMIC DNA]</scope>
    <source>
        <strain evidence="4">H4486</strain>
    </source>
</reference>
<accession>A0A250F464</accession>
<proteinExistence type="predicted"/>
<protein>
    <submittedName>
        <fullName evidence="3">Acyl-CoA--6-aminopenicillanic acid acyl-transferase</fullName>
    </submittedName>
</protein>
<dbReference type="Proteomes" id="UP000217334">
    <property type="component" value="Chromosome"/>
</dbReference>
<dbReference type="PROSITE" id="PS50005">
    <property type="entry name" value="TPR"/>
    <property type="match status" value="1"/>
</dbReference>
<dbReference type="Gene3D" id="3.60.60.10">
    <property type="entry name" value="Penicillin V Acylase, Chain A"/>
    <property type="match status" value="1"/>
</dbReference>
<dbReference type="GO" id="GO:0016740">
    <property type="term" value="F:transferase activity"/>
    <property type="evidence" value="ECO:0007669"/>
    <property type="project" value="UniProtKB-KW"/>
</dbReference>
<dbReference type="SUPFAM" id="SSF48452">
    <property type="entry name" value="TPR-like"/>
    <property type="match status" value="1"/>
</dbReference>
<dbReference type="Pfam" id="PF03417">
    <property type="entry name" value="AAT"/>
    <property type="match status" value="1"/>
</dbReference>
<dbReference type="Gene3D" id="1.25.40.10">
    <property type="entry name" value="Tetratricopeptide repeat domain"/>
    <property type="match status" value="1"/>
</dbReference>
<dbReference type="InterPro" id="IPR019734">
    <property type="entry name" value="TPR_rpt"/>
</dbReference>
<dbReference type="NCBIfam" id="NF040521">
    <property type="entry name" value="C45_proenzyme"/>
    <property type="match status" value="1"/>
</dbReference>
<feature type="domain" description="Peptidase C45 hydrolase" evidence="2">
    <location>
        <begin position="187"/>
        <end position="380"/>
    </location>
</feature>
<sequence length="549" mass="62498">MKHLKLLSLISYLLLFTLTSCGIFYKKITPPEVVYPYQKPQITAINDSLRYFGDNYIAKNQQGLWELYLSGNPYQLGLNSGALTQPLYHRQDSLLFTKLNHFVPSERKQRFLRKFIKWFNRDINNCVIPPFKQELWGQAQYSDTIFNYLAPAYQRTLYLHSAHDLGHALQDLMLVGCSSLAVWGDKTEDGQLLIGRNFDFYLSDDFATEKIVRFVRPEEGIPFMSYAWGGMIGVLSGMNLEGLTVTINAGKSSIPLKARTPISLLCREILQYAKNIDEAIAIAKKRKVFVSEAIMVGSAADGKAVIIEVSPKKFGVYEAPNAVVCANHFQSEPYKTDKKNLKQINTSHSAYRYAKMQEFLTQESKLTPSKMAALLRSTEGLHGDSIGYGNEKALNQLLAHHAVIFKPQERLVWVSTAPYQLGTFVAYDLKQIFSGSSYPSHTPYTQNPSLNIPAAPFLYTQAFKDYEAYRGLEQQIENHLREHTPIVIDKVKHITTLNPHYWKAYYLLGKAYQAQGDTSTAHQLFQKALQCEIPYSEEREKIQKLLMAH</sequence>
<dbReference type="PROSITE" id="PS51257">
    <property type="entry name" value="PROKAR_LIPOPROTEIN"/>
    <property type="match status" value="1"/>
</dbReference>
<evidence type="ECO:0000313" key="4">
    <source>
        <dbReference type="Proteomes" id="UP000217334"/>
    </source>
</evidence>
<dbReference type="EMBL" id="CP022383">
    <property type="protein sequence ID" value="ATA79933.1"/>
    <property type="molecule type" value="Genomic_DNA"/>
</dbReference>